<dbReference type="STRING" id="2018661.A0A2A2LZ12"/>
<dbReference type="PANTHER" id="PTHR33748">
    <property type="entry name" value="PROTEIN CBG04600"/>
    <property type="match status" value="1"/>
</dbReference>
<keyword evidence="2" id="KW-1185">Reference proteome</keyword>
<dbReference type="Proteomes" id="UP000218231">
    <property type="component" value="Unassembled WGS sequence"/>
</dbReference>
<accession>A0A2A2LZ12</accession>
<evidence type="ECO:0000313" key="2">
    <source>
        <dbReference type="Proteomes" id="UP000218231"/>
    </source>
</evidence>
<name>A0A2A2LZ12_9BILA</name>
<comment type="caution">
    <text evidence="1">The sequence shown here is derived from an EMBL/GenBank/DDBJ whole genome shotgun (WGS) entry which is preliminary data.</text>
</comment>
<sequence>MERKAFTGIILHAPGIYDKLFSSSYICDPDGVLTKEERNNVNNQLRQIEMRTRQDGNSDMCTAKGVTPVIVLVRRARGSIHDMIPALLNKWNLDNTCKKDFIIGYATESRDYHVARNDRGPLTYNELKDVFLTQKTLLKNRQYGPALEGFARQYISKFESMRGPSDGATTTPLYVPDEWDENSMPNPVTEYSRCGMDGPSFICDPDSVLSKEQRVGVNNQLRQIEMRTRQDGQSDLCAAKGVTPIVIIFKKIKSTTSLDKITPALMSKWSLDNSCKKDFIVAYATESKNFHIARNDRGPLTSNELKQVFLTQKAPLKSMDYGLALENFAKEYM</sequence>
<organism evidence="1 2">
    <name type="scientific">Diploscapter pachys</name>
    <dbReference type="NCBI Taxonomy" id="2018661"/>
    <lineage>
        <taxon>Eukaryota</taxon>
        <taxon>Metazoa</taxon>
        <taxon>Ecdysozoa</taxon>
        <taxon>Nematoda</taxon>
        <taxon>Chromadorea</taxon>
        <taxon>Rhabditida</taxon>
        <taxon>Rhabditina</taxon>
        <taxon>Rhabditomorpha</taxon>
        <taxon>Rhabditoidea</taxon>
        <taxon>Rhabditidae</taxon>
        <taxon>Diploscapter</taxon>
    </lineage>
</organism>
<dbReference type="GO" id="GO:0005892">
    <property type="term" value="C:acetylcholine-gated channel complex"/>
    <property type="evidence" value="ECO:0007669"/>
    <property type="project" value="InterPro"/>
</dbReference>
<proteinExistence type="predicted"/>
<protein>
    <submittedName>
        <fullName evidence="1">Uncharacterized protein</fullName>
    </submittedName>
</protein>
<dbReference type="InterPro" id="IPR033438">
    <property type="entry name" value="MOLO1"/>
</dbReference>
<dbReference type="AlphaFoldDB" id="A0A2A2LZ12"/>
<gene>
    <name evidence="1" type="ORF">WR25_18147</name>
</gene>
<dbReference type="OrthoDB" id="5813772at2759"/>
<evidence type="ECO:0000313" key="1">
    <source>
        <dbReference type="EMBL" id="PAV91476.1"/>
    </source>
</evidence>
<dbReference type="EMBL" id="LIAE01006311">
    <property type="protein sequence ID" value="PAV91476.1"/>
    <property type="molecule type" value="Genomic_DNA"/>
</dbReference>
<dbReference type="PANTHER" id="PTHR33748:SF6">
    <property type="entry name" value="TPM_PHOSPHATASE DOMAIN-CONTAINING PROTEIN"/>
    <property type="match status" value="1"/>
</dbReference>
<dbReference type="Pfam" id="PF17175">
    <property type="entry name" value="MOLO1"/>
    <property type="match status" value="2"/>
</dbReference>
<reference evidence="1 2" key="1">
    <citation type="journal article" date="2017" name="Curr. Biol.">
        <title>Genome architecture and evolution of a unichromosomal asexual nematode.</title>
        <authorList>
            <person name="Fradin H."/>
            <person name="Zegar C."/>
            <person name="Gutwein M."/>
            <person name="Lucas J."/>
            <person name="Kovtun M."/>
            <person name="Corcoran D."/>
            <person name="Baugh L.R."/>
            <person name="Kiontke K."/>
            <person name="Gunsalus K."/>
            <person name="Fitch D.H."/>
            <person name="Piano F."/>
        </authorList>
    </citation>
    <scope>NUCLEOTIDE SEQUENCE [LARGE SCALE GENOMIC DNA]</scope>
    <source>
        <strain evidence="1">PF1309</strain>
    </source>
</reference>
<dbReference type="Gene3D" id="3.10.310.50">
    <property type="match status" value="2"/>
</dbReference>